<reference evidence="2 3" key="1">
    <citation type="submission" date="2019-09" db="EMBL/GenBank/DDBJ databases">
        <authorList>
            <person name="Chen X.-Y."/>
        </authorList>
    </citation>
    <scope>NUCLEOTIDE SEQUENCE [LARGE SCALE GENOMIC DNA]</scope>
    <source>
        <strain evidence="2 3">NY5</strain>
    </source>
</reference>
<gene>
    <name evidence="2" type="ORF">F0M18_15805</name>
</gene>
<dbReference type="EMBL" id="VTUX01000008">
    <property type="protein sequence ID" value="KAA1189140.1"/>
    <property type="molecule type" value="Genomic_DNA"/>
</dbReference>
<feature type="chain" id="PRO_5023115290" evidence="1">
    <location>
        <begin position="25"/>
        <end position="223"/>
    </location>
</feature>
<evidence type="ECO:0000256" key="1">
    <source>
        <dbReference type="SAM" id="SignalP"/>
    </source>
</evidence>
<sequence>MIKLWQYMMSLSAVVLLSACASQAPQETHDGLVLQPDTRFKEVYLLPGADLGSYSEFGVADCTVAFRKNWLRDQNSSRVDLSRRVTQQDVDQIKDNLGRDCQQYFRAALQEAPPYTLVDNFDNGEAVLVVRPGIINLDINAPDTMSSGRSTTYTTSTGEMTLSLELVDGTTGQVLARVLDRRRAPEMGRLQWTNGVTNKAEADRTLKRWAGLLRDGLDQVTGR</sequence>
<keyword evidence="1" id="KW-0732">Signal</keyword>
<dbReference type="Proteomes" id="UP000323708">
    <property type="component" value="Unassembled WGS sequence"/>
</dbReference>
<name>A0A5B0WQ06_9GAMM</name>
<keyword evidence="3" id="KW-1185">Reference proteome</keyword>
<dbReference type="AlphaFoldDB" id="A0A5B0WQ06"/>
<proteinExistence type="predicted"/>
<dbReference type="InterPro" id="IPR021747">
    <property type="entry name" value="DUF3313"/>
</dbReference>
<comment type="caution">
    <text evidence="2">The sequence shown here is derived from an EMBL/GenBank/DDBJ whole genome shotgun (WGS) entry which is preliminary data.</text>
</comment>
<evidence type="ECO:0000313" key="3">
    <source>
        <dbReference type="Proteomes" id="UP000323708"/>
    </source>
</evidence>
<organism evidence="2 3">
    <name type="scientific">Pseudohalioglobus sediminis</name>
    <dbReference type="NCBI Taxonomy" id="2606449"/>
    <lineage>
        <taxon>Bacteria</taxon>
        <taxon>Pseudomonadati</taxon>
        <taxon>Pseudomonadota</taxon>
        <taxon>Gammaproteobacteria</taxon>
        <taxon>Cellvibrionales</taxon>
        <taxon>Halieaceae</taxon>
        <taxon>Pseudohalioglobus</taxon>
    </lineage>
</organism>
<feature type="signal peptide" evidence="1">
    <location>
        <begin position="1"/>
        <end position="24"/>
    </location>
</feature>
<dbReference type="RefSeq" id="WP_149612438.1">
    <property type="nucleotide sequence ID" value="NZ_VTUX01000008.1"/>
</dbReference>
<accession>A0A5B0WQ06</accession>
<evidence type="ECO:0000313" key="2">
    <source>
        <dbReference type="EMBL" id="KAA1189140.1"/>
    </source>
</evidence>
<dbReference type="PROSITE" id="PS51257">
    <property type="entry name" value="PROKAR_LIPOPROTEIN"/>
    <property type="match status" value="1"/>
</dbReference>
<dbReference type="Pfam" id="PF11769">
    <property type="entry name" value="DUF3313"/>
    <property type="match status" value="1"/>
</dbReference>
<protein>
    <submittedName>
        <fullName evidence="2">DUF3313 domain-containing protein</fullName>
    </submittedName>
</protein>